<evidence type="ECO:0000256" key="1">
    <source>
        <dbReference type="SAM" id="MobiDB-lite"/>
    </source>
</evidence>
<accession>A0A0G1VJL4</accession>
<proteinExistence type="predicted"/>
<gene>
    <name evidence="3" type="ORF">UY39_C0030G0015</name>
</gene>
<evidence type="ECO:0000256" key="2">
    <source>
        <dbReference type="SAM" id="Phobius"/>
    </source>
</evidence>
<name>A0A0G1VJL4_9BACT</name>
<evidence type="ECO:0000313" key="3">
    <source>
        <dbReference type="EMBL" id="KKW06611.1"/>
    </source>
</evidence>
<protein>
    <recommendedName>
        <fullName evidence="5">Baseplate protein J-like domain-containing protein</fullName>
    </recommendedName>
</protein>
<dbReference type="EMBL" id="LCPV01000030">
    <property type="protein sequence ID" value="KKW06611.1"/>
    <property type="molecule type" value="Genomic_DNA"/>
</dbReference>
<feature type="transmembrane region" description="Helical" evidence="2">
    <location>
        <begin position="90"/>
        <end position="111"/>
    </location>
</feature>
<dbReference type="AlphaFoldDB" id="A0A0G1VJL4"/>
<keyword evidence="2" id="KW-0812">Transmembrane</keyword>
<comment type="caution">
    <text evidence="3">The sequence shown here is derived from an EMBL/GenBank/DDBJ whole genome shotgun (WGS) entry which is preliminary data.</text>
</comment>
<feature type="region of interest" description="Disordered" evidence="1">
    <location>
        <begin position="1"/>
        <end position="48"/>
    </location>
</feature>
<reference evidence="3 4" key="1">
    <citation type="journal article" date="2015" name="Nature">
        <title>rRNA introns, odd ribosomes, and small enigmatic genomes across a large radiation of phyla.</title>
        <authorList>
            <person name="Brown C.T."/>
            <person name="Hug L.A."/>
            <person name="Thomas B.C."/>
            <person name="Sharon I."/>
            <person name="Castelle C.J."/>
            <person name="Singh A."/>
            <person name="Wilkins M.J."/>
            <person name="Williams K.H."/>
            <person name="Banfield J.F."/>
        </authorList>
    </citation>
    <scope>NUCLEOTIDE SEQUENCE [LARGE SCALE GENOMIC DNA]</scope>
</reference>
<evidence type="ECO:0000313" key="4">
    <source>
        <dbReference type="Proteomes" id="UP000034589"/>
    </source>
</evidence>
<feature type="compositionally biased region" description="Basic and acidic residues" evidence="1">
    <location>
        <begin position="21"/>
        <end position="31"/>
    </location>
</feature>
<keyword evidence="2" id="KW-0472">Membrane</keyword>
<keyword evidence="2" id="KW-1133">Transmembrane helix</keyword>
<evidence type="ECO:0008006" key="5">
    <source>
        <dbReference type="Google" id="ProtNLM"/>
    </source>
</evidence>
<dbReference type="Proteomes" id="UP000034589">
    <property type="component" value="Unassembled WGS sequence"/>
</dbReference>
<organism evidence="3 4">
    <name type="scientific">Candidatus Kaiserbacteria bacterium GW2011_GWC2_49_12</name>
    <dbReference type="NCBI Taxonomy" id="1618675"/>
    <lineage>
        <taxon>Bacteria</taxon>
        <taxon>Candidatus Kaiseribacteriota</taxon>
    </lineage>
</organism>
<sequence>MAKDYFQDILPPQTPPLSARKAREPLEEKADATVAPQSEPESIEGVPATNGRSIRNIAVSPRPPRRLFGSEREIPGVPPRQPRRFLSPRIWMWVTAALAILVLGTILLVALRPTTIYVVPRSHAVVFDSFLQFNAYPAEEASVGSLSYSVETITIEDSAVVPSNGTEYVETKASGAIIVANNYSSEPVRLIPNTRFETPAGLIFRTSAEVSIPGKKDGKPGEVQIEVVADKAGEAYNIGPVSRFTLPGLATTPAMYADVYARSIGSMTGGALGDRPAVTPGTLESARAEIRARLETQARAAADLRTNEETIVLADLMRITYTTQPNTEEAGGNVRIREIARVEIPVFPASVFAHTVSRSVSADAEDGSVMLKGAGALAARFVATDTELVLGAGPFEFTLSGMSQLVWKVDSEALISALSGRNESAFQTIVATFPGIEEARARIQPFWKQVFPVDPKKIRIRIEEPVLAGA</sequence>